<reference evidence="3 4" key="1">
    <citation type="submission" date="2020-06" db="EMBL/GenBank/DDBJ databases">
        <title>Actinomadura xiongansis sp. nov., isolated from soil of Baiyangdian.</title>
        <authorList>
            <person name="Zhang X."/>
        </authorList>
    </citation>
    <scope>NUCLEOTIDE SEQUENCE [LARGE SCALE GENOMIC DNA]</scope>
    <source>
        <strain evidence="3 4">HBUM206468</strain>
    </source>
</reference>
<feature type="region of interest" description="Disordered" evidence="1">
    <location>
        <begin position="145"/>
        <end position="164"/>
    </location>
</feature>
<dbReference type="Proteomes" id="UP000805614">
    <property type="component" value="Unassembled WGS sequence"/>
</dbReference>
<evidence type="ECO:0000259" key="2">
    <source>
        <dbReference type="Pfam" id="PF14024"/>
    </source>
</evidence>
<dbReference type="Pfam" id="PF14024">
    <property type="entry name" value="DUF4240"/>
    <property type="match status" value="1"/>
</dbReference>
<protein>
    <submittedName>
        <fullName evidence="3">DUF4240 domain-containing protein</fullName>
    </submittedName>
</protein>
<organism evidence="3 4">
    <name type="scientific">Actinomadura alba</name>
    <dbReference type="NCBI Taxonomy" id="406431"/>
    <lineage>
        <taxon>Bacteria</taxon>
        <taxon>Bacillati</taxon>
        <taxon>Actinomycetota</taxon>
        <taxon>Actinomycetes</taxon>
        <taxon>Streptosporangiales</taxon>
        <taxon>Thermomonosporaceae</taxon>
        <taxon>Actinomadura</taxon>
    </lineage>
</organism>
<feature type="compositionally biased region" description="Acidic residues" evidence="1">
    <location>
        <begin position="149"/>
        <end position="164"/>
    </location>
</feature>
<comment type="caution">
    <text evidence="3">The sequence shown here is derived from an EMBL/GenBank/DDBJ whole genome shotgun (WGS) entry which is preliminary data.</text>
</comment>
<dbReference type="EMBL" id="JABVEC010000023">
    <property type="protein sequence ID" value="MBC6469067.1"/>
    <property type="molecule type" value="Genomic_DNA"/>
</dbReference>
<evidence type="ECO:0000313" key="3">
    <source>
        <dbReference type="EMBL" id="MBC6469067.1"/>
    </source>
</evidence>
<keyword evidence="4" id="KW-1185">Reference proteome</keyword>
<accession>A0ABR7LW68</accession>
<evidence type="ECO:0000256" key="1">
    <source>
        <dbReference type="SAM" id="MobiDB-lite"/>
    </source>
</evidence>
<sequence length="189" mass="21457">MDTEDFWSLVESARADDKPFDEALVDRLALRPEEAILGFQERFDELSAAMYRNDVWAAAYLIGGGCSDDAFMDFRSGLIALGREWYEKAARSPDSLAEHPAVIEAAAEFDDGAVFYEEAGYAASNAYERLTGGDEDAFDEAWDRRQDGREDEEVEPDMGENFDFDDEDEMRERLPRLASLYLRQPAHRA</sequence>
<dbReference type="InterPro" id="IPR025334">
    <property type="entry name" value="DUF4240"/>
</dbReference>
<gene>
    <name evidence="3" type="ORF">HKK74_26740</name>
</gene>
<feature type="domain" description="DUF4240" evidence="2">
    <location>
        <begin position="1"/>
        <end position="129"/>
    </location>
</feature>
<dbReference type="RefSeq" id="WP_187246108.1">
    <property type="nucleotide sequence ID" value="NZ_BAAAOK010000037.1"/>
</dbReference>
<evidence type="ECO:0000313" key="4">
    <source>
        <dbReference type="Proteomes" id="UP000805614"/>
    </source>
</evidence>
<name>A0ABR7LW68_9ACTN</name>
<proteinExistence type="predicted"/>